<evidence type="ECO:0000313" key="4">
    <source>
        <dbReference type="Proteomes" id="UP000245166"/>
    </source>
</evidence>
<evidence type="ECO:0000313" key="3">
    <source>
        <dbReference type="EMBL" id="PWD50291.1"/>
    </source>
</evidence>
<sequence>MTRPTPVLAGLLLAATLLLPGGTALAAPAATDAAAQGELAWSVRPADNAQGAGRPNFAYELDPGAVVEDALVVTNLGAVPLDLAVYAADGYTTPSGHLDLLPDGETSLDLGAWVTSPVTSIHLDGAQTVEVPFTITVPADASPGDHPGGIVTSSVQAGDGEVRLDRRLGSRIHVRVAGETTLAVEVGDVVTSVTPSLNPLEPPAVSVAYTVTNTGNVRAVVTAATEAGGLVGSARAVAERVELMPGSSLPVEVDLVTSWLVGPVDVDVHVTPEGIDGAVAEASTASASVVSVPWASLAVVAIVVAAAVFLGVRRARRTGA</sequence>
<feature type="chain" id="PRO_5015743575" evidence="2">
    <location>
        <begin position="27"/>
        <end position="320"/>
    </location>
</feature>
<feature type="transmembrane region" description="Helical" evidence="1">
    <location>
        <begin position="292"/>
        <end position="312"/>
    </location>
</feature>
<gene>
    <name evidence="3" type="ORF">C8046_06055</name>
</gene>
<keyword evidence="1" id="KW-1133">Transmembrane helix</keyword>
<keyword evidence="4" id="KW-1185">Reference proteome</keyword>
<protein>
    <submittedName>
        <fullName evidence="3">DUF916 domain-containing protein</fullName>
    </submittedName>
</protein>
<name>A0A2U1ZTK6_9MICO</name>
<keyword evidence="1" id="KW-0812">Transmembrane</keyword>
<proteinExistence type="predicted"/>
<dbReference type="Proteomes" id="UP000245166">
    <property type="component" value="Unassembled WGS sequence"/>
</dbReference>
<keyword evidence="2" id="KW-0732">Signal</keyword>
<evidence type="ECO:0000256" key="1">
    <source>
        <dbReference type="SAM" id="Phobius"/>
    </source>
</evidence>
<dbReference type="AlphaFoldDB" id="A0A2U1ZTK6"/>
<dbReference type="EMBL" id="PYHR01000002">
    <property type="protein sequence ID" value="PWD50291.1"/>
    <property type="molecule type" value="Genomic_DNA"/>
</dbReference>
<keyword evidence="1" id="KW-0472">Membrane</keyword>
<accession>A0A2U1ZTK6</accession>
<dbReference type="RefSeq" id="WP_109228674.1">
    <property type="nucleotide sequence ID" value="NZ_PYHR01000002.1"/>
</dbReference>
<organism evidence="3 4">
    <name type="scientific">Serinibacter arcticus</name>
    <dbReference type="NCBI Taxonomy" id="1655435"/>
    <lineage>
        <taxon>Bacteria</taxon>
        <taxon>Bacillati</taxon>
        <taxon>Actinomycetota</taxon>
        <taxon>Actinomycetes</taxon>
        <taxon>Micrococcales</taxon>
        <taxon>Beutenbergiaceae</taxon>
        <taxon>Serinibacter</taxon>
    </lineage>
</organism>
<evidence type="ECO:0000256" key="2">
    <source>
        <dbReference type="SAM" id="SignalP"/>
    </source>
</evidence>
<dbReference type="OrthoDB" id="4336304at2"/>
<feature type="signal peptide" evidence="2">
    <location>
        <begin position="1"/>
        <end position="26"/>
    </location>
</feature>
<reference evidence="3 4" key="1">
    <citation type="submission" date="2018-03" db="EMBL/GenBank/DDBJ databases">
        <title>Genome assembly of novel Miniimonas species PCH200.</title>
        <authorList>
            <person name="Thakur V."/>
            <person name="Kumar V."/>
            <person name="Singh D."/>
        </authorList>
    </citation>
    <scope>NUCLEOTIDE SEQUENCE [LARGE SCALE GENOMIC DNA]</scope>
    <source>
        <strain evidence="3 4">PCH200</strain>
    </source>
</reference>
<comment type="caution">
    <text evidence="3">The sequence shown here is derived from an EMBL/GenBank/DDBJ whole genome shotgun (WGS) entry which is preliminary data.</text>
</comment>